<dbReference type="AlphaFoldDB" id="A0A0A0F0P4"/>
<keyword evidence="3" id="KW-1185">Reference proteome</keyword>
<dbReference type="Gene3D" id="3.40.50.300">
    <property type="entry name" value="P-loop containing nucleotide triphosphate hydrolases"/>
    <property type="match status" value="1"/>
</dbReference>
<dbReference type="Pfam" id="PF13538">
    <property type="entry name" value="UvrD_C_2"/>
    <property type="match status" value="1"/>
</dbReference>
<reference evidence="2 3" key="1">
    <citation type="journal article" date="2015" name="Stand. Genomic Sci.">
        <title>Genomic information of the arsenic-resistant bacterium Lysobacter arseniciresistens type strain ZS79(T) and comparison of Lysobacter draft genomes.</title>
        <authorList>
            <person name="Liu L."/>
            <person name="Zhang S."/>
            <person name="Luo M."/>
            <person name="Wang G."/>
        </authorList>
    </citation>
    <scope>NUCLEOTIDE SEQUENCE [LARGE SCALE GENOMIC DNA]</scope>
    <source>
        <strain evidence="2 3">ZS79</strain>
    </source>
</reference>
<evidence type="ECO:0000313" key="2">
    <source>
        <dbReference type="EMBL" id="KGM56165.1"/>
    </source>
</evidence>
<evidence type="ECO:0000313" key="3">
    <source>
        <dbReference type="Proteomes" id="UP000029989"/>
    </source>
</evidence>
<organism evidence="2 3">
    <name type="scientific">Lysobacter arseniciresistens ZS79</name>
    <dbReference type="NCBI Taxonomy" id="913325"/>
    <lineage>
        <taxon>Bacteria</taxon>
        <taxon>Pseudomonadati</taxon>
        <taxon>Pseudomonadota</taxon>
        <taxon>Gammaproteobacteria</taxon>
        <taxon>Lysobacterales</taxon>
        <taxon>Lysobacteraceae</taxon>
        <taxon>Novilysobacter</taxon>
    </lineage>
</organism>
<proteinExistence type="predicted"/>
<dbReference type="InterPro" id="IPR027785">
    <property type="entry name" value="UvrD-like_helicase_C"/>
</dbReference>
<comment type="caution">
    <text evidence="2">The sequence shown here is derived from an EMBL/GenBank/DDBJ whole genome shotgun (WGS) entry which is preliminary data.</text>
</comment>
<gene>
    <name evidence="2" type="ORF">N799_05080</name>
</gene>
<sequence>MLAATPQGVLSSIKVDHHRELREASRLDQFTDAIQGQTELTRRRTCAGASMPNRVISTIHKAKGLERRDVVIMPCDASTFSSTDYKRCVAYVALSRATHSLTLVISPVRPPPFFVLH</sequence>
<dbReference type="InterPro" id="IPR027417">
    <property type="entry name" value="P-loop_NTPase"/>
</dbReference>
<dbReference type="SUPFAM" id="SSF52540">
    <property type="entry name" value="P-loop containing nucleoside triphosphate hydrolases"/>
    <property type="match status" value="1"/>
</dbReference>
<protein>
    <recommendedName>
        <fullName evidence="1">UvrD-like helicase C-terminal domain-containing protein</fullName>
    </recommendedName>
</protein>
<name>A0A0A0F0P4_9GAMM</name>
<dbReference type="Proteomes" id="UP000029989">
    <property type="component" value="Unassembled WGS sequence"/>
</dbReference>
<accession>A0A0A0F0P4</accession>
<dbReference type="eggNOG" id="COG0210">
    <property type="taxonomic scope" value="Bacteria"/>
</dbReference>
<dbReference type="EMBL" id="AVPT01000015">
    <property type="protein sequence ID" value="KGM56165.1"/>
    <property type="molecule type" value="Genomic_DNA"/>
</dbReference>
<evidence type="ECO:0000259" key="1">
    <source>
        <dbReference type="Pfam" id="PF13538"/>
    </source>
</evidence>
<feature type="domain" description="UvrD-like helicase C-terminal" evidence="1">
    <location>
        <begin position="56"/>
        <end position="104"/>
    </location>
</feature>